<feature type="region of interest" description="Disordered" evidence="8">
    <location>
        <begin position="1"/>
        <end position="218"/>
    </location>
</feature>
<dbReference type="CDD" id="cd06171">
    <property type="entry name" value="Sigma70_r4"/>
    <property type="match status" value="1"/>
</dbReference>
<dbReference type="FunFam" id="1.10.601.10:FF:000001">
    <property type="entry name" value="RNA polymerase sigma factor SigA"/>
    <property type="match status" value="1"/>
</dbReference>
<dbReference type="InterPro" id="IPR012760">
    <property type="entry name" value="RNA_pol_sigma_RpoD_C"/>
</dbReference>
<keyword evidence="2 7" id="KW-0963">Cytoplasm</keyword>
<dbReference type="PANTHER" id="PTHR30603">
    <property type="entry name" value="RNA POLYMERASE SIGMA FACTOR RPO"/>
    <property type="match status" value="1"/>
</dbReference>
<dbReference type="EMBL" id="BMLZ01000002">
    <property type="protein sequence ID" value="GGP28583.1"/>
    <property type="molecule type" value="Genomic_DNA"/>
</dbReference>
<evidence type="ECO:0000313" key="13">
    <source>
        <dbReference type="Proteomes" id="UP000652720"/>
    </source>
</evidence>
<dbReference type="NCBIfam" id="TIGR02937">
    <property type="entry name" value="sigma70-ECF"/>
    <property type="match status" value="1"/>
</dbReference>
<dbReference type="PANTHER" id="PTHR30603:SF60">
    <property type="entry name" value="RNA POLYMERASE SIGMA FACTOR RPOD"/>
    <property type="match status" value="1"/>
</dbReference>
<feature type="compositionally biased region" description="Low complexity" evidence="8">
    <location>
        <begin position="40"/>
        <end position="69"/>
    </location>
</feature>
<dbReference type="Pfam" id="PF04545">
    <property type="entry name" value="Sigma70_r4"/>
    <property type="match status" value="1"/>
</dbReference>
<evidence type="ECO:0000256" key="2">
    <source>
        <dbReference type="ARBA" id="ARBA00022490"/>
    </source>
</evidence>
<dbReference type="InterPro" id="IPR007127">
    <property type="entry name" value="RNA_pol_sigma_70_r1_1"/>
</dbReference>
<dbReference type="InterPro" id="IPR014284">
    <property type="entry name" value="RNA_pol_sigma-70_dom"/>
</dbReference>
<keyword evidence="4 7" id="KW-0731">Sigma factor</keyword>
<evidence type="ECO:0000313" key="11">
    <source>
        <dbReference type="EMBL" id="GGP28583.1"/>
    </source>
</evidence>
<dbReference type="GeneID" id="59165076"/>
<accession>A0AAV4K1C3</accession>
<comment type="function">
    <text evidence="7">Sigma factors are initiation factors that promote the attachment of RNA polymerase to specific initiation sites and are then released. This sigma factor is the primary sigma factor during exponential growth.</text>
</comment>
<dbReference type="InterPro" id="IPR007624">
    <property type="entry name" value="RNA_pol_sigma70_r3"/>
</dbReference>
<reference evidence="10" key="2">
    <citation type="journal article" date="2014" name="Int. J. Syst. Evol. Microbiol.">
        <title>Complete genome sequence of Corynebacterium casei LMG S-19264T (=DSM 44701T), isolated from a smear-ripened cheese.</title>
        <authorList>
            <consortium name="US DOE Joint Genome Institute (JGI-PGF)"/>
            <person name="Walter F."/>
            <person name="Albersmeier A."/>
            <person name="Kalinowski J."/>
            <person name="Ruckert C."/>
        </authorList>
    </citation>
    <scope>NUCLEOTIDE SEQUENCE</scope>
    <source>
        <strain evidence="10">CGMCC 1.8885</strain>
    </source>
</reference>
<dbReference type="GO" id="GO:0016987">
    <property type="term" value="F:sigma factor activity"/>
    <property type="evidence" value="ECO:0007669"/>
    <property type="project" value="UniProtKB-UniRule"/>
</dbReference>
<feature type="DNA-binding region" description="H-T-H motif" evidence="7">
    <location>
        <begin position="585"/>
        <end position="604"/>
    </location>
</feature>
<keyword evidence="3 7" id="KW-0805">Transcription regulation</keyword>
<feature type="region of interest" description="Sigma-70 factor domain-2" evidence="7">
    <location>
        <begin position="389"/>
        <end position="459"/>
    </location>
</feature>
<feature type="compositionally biased region" description="Low complexity" evidence="8">
    <location>
        <begin position="90"/>
        <end position="108"/>
    </location>
</feature>
<dbReference type="InterPro" id="IPR028630">
    <property type="entry name" value="Sigma70_RpoD"/>
</dbReference>
<reference evidence="10" key="4">
    <citation type="submission" date="2023-08" db="EMBL/GenBank/DDBJ databases">
        <authorList>
            <person name="Sun Q."/>
            <person name="Zhou Y."/>
        </authorList>
    </citation>
    <scope>NUCLEOTIDE SEQUENCE</scope>
    <source>
        <strain evidence="11">CGMCC 1.8884</strain>
        <strain evidence="10">CGMCC 1.8885</strain>
    </source>
</reference>
<reference evidence="11" key="1">
    <citation type="journal article" date="2014" name="Int. J. Syst. Evol. Microbiol.">
        <title>Complete genome of a new Firmicutes species belonging to the dominant human colonic microbiota ('Ruminococcus bicirculans') reveals two chromosomes and a selective capacity to utilize plant glucans.</title>
        <authorList>
            <consortium name="NISC Comparative Sequencing Program"/>
            <person name="Wegmann U."/>
            <person name="Louis P."/>
            <person name="Goesmann A."/>
            <person name="Henrissat B."/>
            <person name="Duncan S.H."/>
            <person name="Flint H.J."/>
        </authorList>
    </citation>
    <scope>NUCLEOTIDE SEQUENCE</scope>
    <source>
        <strain evidence="11">CGMCC 1.8884</strain>
    </source>
</reference>
<keyword evidence="5 7" id="KW-0238">DNA-binding</keyword>
<comment type="similarity">
    <text evidence="7">Belongs to the sigma-70 factor family. RpoD/SigA subfamily.</text>
</comment>
<gene>
    <name evidence="7" type="primary">sigA</name>
    <name evidence="11" type="ORF">GCM10008021_02340</name>
    <name evidence="10" type="ORF">GCM10010914_03590</name>
</gene>
<feature type="compositionally biased region" description="Low complexity" evidence="8">
    <location>
        <begin position="168"/>
        <end position="214"/>
    </location>
</feature>
<dbReference type="SUPFAM" id="SSF88946">
    <property type="entry name" value="Sigma2 domain of RNA polymerase sigma factors"/>
    <property type="match status" value="1"/>
</dbReference>
<dbReference type="InterPro" id="IPR050239">
    <property type="entry name" value="Sigma-70_RNA_pol_init_factors"/>
</dbReference>
<feature type="domain" description="RNA polymerase sigma-70" evidence="9">
    <location>
        <begin position="584"/>
        <end position="610"/>
    </location>
</feature>
<feature type="short sequence motif" description="Interaction with polymerase core subunit RpoC" evidence="7">
    <location>
        <begin position="413"/>
        <end position="416"/>
    </location>
</feature>
<comment type="subcellular location">
    <subcellularLocation>
        <location evidence="7">Cytoplasm</location>
    </subcellularLocation>
</comment>
<evidence type="ECO:0000256" key="6">
    <source>
        <dbReference type="ARBA" id="ARBA00023163"/>
    </source>
</evidence>
<protein>
    <recommendedName>
        <fullName evidence="7">RNA polymerase sigma factor SigA</fullName>
    </recommendedName>
</protein>
<comment type="caution">
    <text evidence="10">The sequence shown here is derived from an EMBL/GenBank/DDBJ whole genome shotgun (WGS) entry which is preliminary data.</text>
</comment>
<dbReference type="Gene3D" id="1.10.601.10">
    <property type="entry name" value="RNA Polymerase Primary Sigma Factor"/>
    <property type="match status" value="2"/>
</dbReference>
<dbReference type="HAMAP" id="MF_00963">
    <property type="entry name" value="Sigma70_RpoD_SigA"/>
    <property type="match status" value="1"/>
</dbReference>
<dbReference type="InterPro" id="IPR007630">
    <property type="entry name" value="RNA_pol_sigma70_r4"/>
</dbReference>
<dbReference type="Proteomes" id="UP000630135">
    <property type="component" value="Unassembled WGS sequence"/>
</dbReference>
<organism evidence="10 13">
    <name type="scientific">Deinococcus wulumuqiensis</name>
    <dbReference type="NCBI Taxonomy" id="980427"/>
    <lineage>
        <taxon>Bacteria</taxon>
        <taxon>Thermotogati</taxon>
        <taxon>Deinococcota</taxon>
        <taxon>Deinococci</taxon>
        <taxon>Deinococcales</taxon>
        <taxon>Deinococcaceae</taxon>
        <taxon>Deinococcus</taxon>
    </lineage>
</organism>
<dbReference type="Gene3D" id="1.10.10.10">
    <property type="entry name" value="Winged helix-like DNA-binding domain superfamily/Winged helix DNA-binding domain"/>
    <property type="match status" value="2"/>
</dbReference>
<keyword evidence="6 7" id="KW-0804">Transcription</keyword>
<comment type="subunit">
    <text evidence="1">Interacts transiently with the RNA polymerase catalytic core formed by RpoA, RpoB, RpoC and RpoZ (2 alpha, 1 beta, 1 beta' and 1 omega subunit) to form the RNA polymerase holoenzyme that can initiate transcription.</text>
</comment>
<dbReference type="NCBIfam" id="TIGR02393">
    <property type="entry name" value="RpoD_Cterm"/>
    <property type="match status" value="1"/>
</dbReference>
<comment type="caution">
    <text evidence="7">Lacks conserved residue(s) required for the propagation of feature annotation.</text>
</comment>
<evidence type="ECO:0000256" key="4">
    <source>
        <dbReference type="ARBA" id="ARBA00023082"/>
    </source>
</evidence>
<dbReference type="SUPFAM" id="SSF88659">
    <property type="entry name" value="Sigma3 and sigma4 domains of RNA polymerase sigma factors"/>
    <property type="match status" value="2"/>
</dbReference>
<feature type="region of interest" description="Disordered" evidence="8">
    <location>
        <begin position="281"/>
        <end position="311"/>
    </location>
</feature>
<evidence type="ECO:0000259" key="9">
    <source>
        <dbReference type="PROSITE" id="PS00716"/>
    </source>
</evidence>
<evidence type="ECO:0000313" key="10">
    <source>
        <dbReference type="EMBL" id="GGI72882.1"/>
    </source>
</evidence>
<evidence type="ECO:0000256" key="7">
    <source>
        <dbReference type="HAMAP-Rule" id="MF_00963"/>
    </source>
</evidence>
<sequence>MAEPVKSRVRPKVKPVADEAPAESKIITPDKPRTRRKVADPATTGAAASAAAPQASADTAQAPAAAKPKAAPKKAPAKKAATKPADAENVDTATVNAADAAPVDAATPARKKAQSKAAGGAAEPSKPARKAAPKKAAQDTPAPAEDTEAAPVKKAAQDTSAPAEDTEAAPVKKAAAKAAPKTGAGKTAAGKTSAAKATPAKAASAAKPAAAGPADKPYYQHPSIQELLKAGKAAGILASEDIATALAAALEAHGLDPESTDAFEDMQLFLAGQNIEVQDLDEDEDELEGDDLDSDEAVPGAPQAQQDDDEEKYFDDMPRAVSNDPVRQYLHEIGRVSLLTLEEEIALARRIEEGEEAKKQLEEDESLDDRARRRLMRQTEDGAAARQGLIEANLRLVVSIAKKYTGRGLGFLDLIQEGNQGLIRAVEKFEYRRRYKFSTYATWWIRQAINRAIADQARTIRIPVHMVETINKLTRTARQLQQELSREATHEEIAEAMGPGWDAAKVEEVQKVSQEPVSLETPIGDEKDSFYGDFIPDENLDSPVDNAAKTLLSEELEKALGKLTEREAMVLKFRKGLVDGREHTLEEVGQRFSVTRERIRQIENKALRKLKYHESRTRKLRDFLD</sequence>
<dbReference type="Pfam" id="PF00140">
    <property type="entry name" value="Sigma70_r1_2"/>
    <property type="match status" value="1"/>
</dbReference>
<dbReference type="EMBL" id="BMMA01000002">
    <property type="protein sequence ID" value="GGI72882.1"/>
    <property type="molecule type" value="Genomic_DNA"/>
</dbReference>
<dbReference type="RefSeq" id="WP_017869017.1">
    <property type="nucleotide sequence ID" value="NZ_BMLZ01000002.1"/>
</dbReference>
<dbReference type="Proteomes" id="UP000652720">
    <property type="component" value="Unassembled WGS sequence"/>
</dbReference>
<proteinExistence type="inferred from homology"/>
<keyword evidence="12" id="KW-1185">Reference proteome</keyword>
<feature type="compositionally biased region" description="Low complexity" evidence="8">
    <location>
        <begin position="115"/>
        <end position="125"/>
    </location>
</feature>
<dbReference type="Pfam" id="PF04539">
    <property type="entry name" value="Sigma70_r3"/>
    <property type="match status" value="1"/>
</dbReference>
<feature type="compositionally biased region" description="Acidic residues" evidence="8">
    <location>
        <begin position="281"/>
        <end position="296"/>
    </location>
</feature>
<name>A0AAV4K1C3_9DEIO</name>
<dbReference type="InterPro" id="IPR009042">
    <property type="entry name" value="RNA_pol_sigma70_r1_2"/>
</dbReference>
<dbReference type="InterPro" id="IPR000943">
    <property type="entry name" value="RNA_pol_sigma70"/>
</dbReference>
<evidence type="ECO:0000256" key="3">
    <source>
        <dbReference type="ARBA" id="ARBA00023015"/>
    </source>
</evidence>
<dbReference type="GO" id="GO:0006352">
    <property type="term" value="P:DNA-templated transcription initiation"/>
    <property type="evidence" value="ECO:0007669"/>
    <property type="project" value="UniProtKB-UniRule"/>
</dbReference>
<feature type="compositionally biased region" description="Basic residues" evidence="8">
    <location>
        <begin position="70"/>
        <end position="81"/>
    </location>
</feature>
<dbReference type="Pfam" id="PF03979">
    <property type="entry name" value="Sigma70_r1_1"/>
    <property type="match status" value="1"/>
</dbReference>
<dbReference type="PROSITE" id="PS00716">
    <property type="entry name" value="SIGMA70_2"/>
    <property type="match status" value="1"/>
</dbReference>
<dbReference type="InterPro" id="IPR013325">
    <property type="entry name" value="RNA_pol_sigma_r2"/>
</dbReference>
<dbReference type="InterPro" id="IPR013324">
    <property type="entry name" value="RNA_pol_sigma_r3/r4-like"/>
</dbReference>
<dbReference type="PRINTS" id="PR00046">
    <property type="entry name" value="SIGMA70FCT"/>
</dbReference>
<dbReference type="Pfam" id="PF04542">
    <property type="entry name" value="Sigma70_r2"/>
    <property type="match status" value="1"/>
</dbReference>
<dbReference type="GO" id="GO:0005737">
    <property type="term" value="C:cytoplasm"/>
    <property type="evidence" value="ECO:0007669"/>
    <property type="project" value="UniProtKB-SubCell"/>
</dbReference>
<dbReference type="GO" id="GO:0003677">
    <property type="term" value="F:DNA binding"/>
    <property type="evidence" value="ECO:0007669"/>
    <property type="project" value="UniProtKB-UniRule"/>
</dbReference>
<evidence type="ECO:0000256" key="8">
    <source>
        <dbReference type="SAM" id="MobiDB-lite"/>
    </source>
</evidence>
<dbReference type="InterPro" id="IPR007627">
    <property type="entry name" value="RNA_pol_sigma70_r2"/>
</dbReference>
<evidence type="ECO:0000256" key="1">
    <source>
        <dbReference type="ARBA" id="ARBA00011344"/>
    </source>
</evidence>
<dbReference type="AlphaFoldDB" id="A0AAV4K1C3"/>
<evidence type="ECO:0000313" key="12">
    <source>
        <dbReference type="Proteomes" id="UP000630135"/>
    </source>
</evidence>
<reference evidence="12" key="3">
    <citation type="journal article" date="2019" name="Int. J. Syst. Evol. Microbiol.">
        <title>The Global Catalogue of Microorganisms (GCM) 10K type strain sequencing project: providing services to taxonomists for standard genome sequencing and annotation.</title>
        <authorList>
            <consortium name="The Broad Institute Genomics Platform"/>
            <consortium name="The Broad Institute Genome Sequencing Center for Infectious Disease"/>
            <person name="Wu L."/>
            <person name="Ma J."/>
        </authorList>
    </citation>
    <scope>NUCLEOTIDE SEQUENCE [LARGE SCALE GENOMIC DNA]</scope>
    <source>
        <strain evidence="12">CGMCC 1.8884</strain>
    </source>
</reference>
<evidence type="ECO:0000256" key="5">
    <source>
        <dbReference type="ARBA" id="ARBA00023125"/>
    </source>
</evidence>
<dbReference type="InterPro" id="IPR036388">
    <property type="entry name" value="WH-like_DNA-bd_sf"/>
</dbReference>